<name>A0A8S5PUQ8_9CAUD</name>
<proteinExistence type="predicted"/>
<protein>
    <submittedName>
        <fullName evidence="1">Uncharacterized protein</fullName>
    </submittedName>
</protein>
<evidence type="ECO:0000313" key="1">
    <source>
        <dbReference type="EMBL" id="DAE10496.1"/>
    </source>
</evidence>
<reference evidence="1" key="1">
    <citation type="journal article" date="2021" name="Proc. Natl. Acad. Sci. U.S.A.">
        <title>A Catalog of Tens of Thousands of Viruses from Human Metagenomes Reveals Hidden Associations with Chronic Diseases.</title>
        <authorList>
            <person name="Tisza M.J."/>
            <person name="Buck C.B."/>
        </authorList>
    </citation>
    <scope>NUCLEOTIDE SEQUENCE</scope>
    <source>
        <strain evidence="1">CtrAf3</strain>
    </source>
</reference>
<organism evidence="1">
    <name type="scientific">Siphoviridae sp. ctrAf3</name>
    <dbReference type="NCBI Taxonomy" id="2825687"/>
    <lineage>
        <taxon>Viruses</taxon>
        <taxon>Duplodnaviria</taxon>
        <taxon>Heunggongvirae</taxon>
        <taxon>Uroviricota</taxon>
        <taxon>Caudoviricetes</taxon>
    </lineage>
</organism>
<accession>A0A8S5PUQ8</accession>
<sequence>MAIDRSVLLKEIDRWNIKSLPAVSELLNAVVSRTGERQYRVLTFDNAAYSFLSNLSERRGGLVPERYTKVAKGTSKDPKQDVWEYTLVPKGTATVTVTYADNTKKEVVSVERTK</sequence>
<dbReference type="EMBL" id="BK015512">
    <property type="protein sequence ID" value="DAE10496.1"/>
    <property type="molecule type" value="Genomic_DNA"/>
</dbReference>